<keyword evidence="2" id="KW-0521">NADP</keyword>
<evidence type="ECO:0000256" key="2">
    <source>
        <dbReference type="ARBA" id="ARBA00022857"/>
    </source>
</evidence>
<sequence>MTDIKTLNDSHKIPTLGLGTWMIDNDKVVQVVKDAIELGYRHIDTAQAYGNEKGVGKGIKESGIARESLFVTTKIAAEHKDYESAAKSIDQSLEDLGLEYLDLMIIHSPQPWNEWRETDKNFDQGNLEAWKALEDAQKAGKVKSIGVSNFFEKDLDNILKNGHVKPAVNQILAHIGNTPFDLIDYCQSKDIQVEAYSPIAHGQALKSDGIQKMAEKYGFSVAQLCIQYLLQLDLIVLPKASSKEHLNSNLEFDFVISDEDMSTLKSLVFEDYGEFSNLPVFSGK</sequence>
<comment type="caution">
    <text evidence="8">The sequence shown here is derived from an EMBL/GenBank/DDBJ whole genome shotgun (WGS) entry which is preliminary data.</text>
</comment>
<dbReference type="PIRSF" id="PIRSF000097">
    <property type="entry name" value="AKR"/>
    <property type="match status" value="1"/>
</dbReference>
<reference evidence="8 9" key="1">
    <citation type="journal article" date="2014" name="Int. J. Syst. Evol. Microbiol.">
        <title>Phylogenomics and the dynamic genome evolution of the genus Streptococcus.</title>
        <authorList>
            <consortium name="The Broad Institute Genome Sequencing Platform"/>
            <person name="Richards V.P."/>
            <person name="Palmer S.R."/>
            <person name="Pavinski Bitar P.D."/>
            <person name="Qin X."/>
            <person name="Weinstock G.M."/>
            <person name="Highlander S.K."/>
            <person name="Town C.D."/>
            <person name="Burne R.A."/>
            <person name="Stanhope M.J."/>
        </authorList>
    </citation>
    <scope>NUCLEOTIDE SEQUENCE [LARGE SCALE GENOMIC DNA]</scope>
    <source>
        <strain evidence="8 9">2285-97</strain>
    </source>
</reference>
<dbReference type="RefSeq" id="WP_006738891.1">
    <property type="nucleotide sequence ID" value="NZ_AEUZ02000001.1"/>
</dbReference>
<dbReference type="SUPFAM" id="SSF51430">
    <property type="entry name" value="NAD(P)-linked oxidoreductase"/>
    <property type="match status" value="1"/>
</dbReference>
<dbReference type="InterPro" id="IPR023210">
    <property type="entry name" value="NADP_OxRdtase_dom"/>
</dbReference>
<keyword evidence="9" id="KW-1185">Reference proteome</keyword>
<dbReference type="InterPro" id="IPR020471">
    <property type="entry name" value="AKR"/>
</dbReference>
<dbReference type="PROSITE" id="PS00062">
    <property type="entry name" value="ALDOKETO_REDUCTASE_2"/>
    <property type="match status" value="1"/>
</dbReference>
<evidence type="ECO:0000313" key="8">
    <source>
        <dbReference type="EMBL" id="EHJ56121.1"/>
    </source>
</evidence>
<dbReference type="Pfam" id="PF00248">
    <property type="entry name" value="Aldo_ket_red"/>
    <property type="match status" value="1"/>
</dbReference>
<dbReference type="GO" id="GO:0016616">
    <property type="term" value="F:oxidoreductase activity, acting on the CH-OH group of donors, NAD or NADP as acceptor"/>
    <property type="evidence" value="ECO:0007669"/>
    <property type="project" value="UniProtKB-ARBA"/>
</dbReference>
<gene>
    <name evidence="8" type="ORF">STRUR_1361</name>
</gene>
<dbReference type="STRING" id="764291.STRUR_1361"/>
<dbReference type="Proteomes" id="UP000005388">
    <property type="component" value="Unassembled WGS sequence"/>
</dbReference>
<dbReference type="Gene3D" id="3.20.20.100">
    <property type="entry name" value="NADP-dependent oxidoreductase domain"/>
    <property type="match status" value="1"/>
</dbReference>
<evidence type="ECO:0000256" key="1">
    <source>
        <dbReference type="ARBA" id="ARBA00007905"/>
    </source>
</evidence>
<dbReference type="PROSITE" id="PS00798">
    <property type="entry name" value="ALDOKETO_REDUCTASE_1"/>
    <property type="match status" value="1"/>
</dbReference>
<dbReference type="CDD" id="cd19071">
    <property type="entry name" value="AKR_AKR1-5-like"/>
    <property type="match status" value="1"/>
</dbReference>
<dbReference type="PANTHER" id="PTHR43827:SF3">
    <property type="entry name" value="NADP-DEPENDENT OXIDOREDUCTASE DOMAIN-CONTAINING PROTEIN"/>
    <property type="match status" value="1"/>
</dbReference>
<accession>G5KGW7</accession>
<evidence type="ECO:0000256" key="5">
    <source>
        <dbReference type="PIRSR" id="PIRSR000097-2"/>
    </source>
</evidence>
<organism evidence="8 9">
    <name type="scientific">Streptococcus urinalis 2285-97</name>
    <dbReference type="NCBI Taxonomy" id="764291"/>
    <lineage>
        <taxon>Bacteria</taxon>
        <taxon>Bacillati</taxon>
        <taxon>Bacillota</taxon>
        <taxon>Bacilli</taxon>
        <taxon>Lactobacillales</taxon>
        <taxon>Streptococcaceae</taxon>
        <taxon>Streptococcus</taxon>
    </lineage>
</organism>
<evidence type="ECO:0000256" key="3">
    <source>
        <dbReference type="ARBA" id="ARBA00023002"/>
    </source>
</evidence>
<evidence type="ECO:0000259" key="7">
    <source>
        <dbReference type="Pfam" id="PF00248"/>
    </source>
</evidence>
<proteinExistence type="inferred from homology"/>
<name>G5KGW7_9STRE</name>
<evidence type="ECO:0000313" key="9">
    <source>
        <dbReference type="Proteomes" id="UP000005388"/>
    </source>
</evidence>
<comment type="similarity">
    <text evidence="1">Belongs to the aldo/keto reductase family.</text>
</comment>
<dbReference type="PANTHER" id="PTHR43827">
    <property type="entry name" value="2,5-DIKETO-D-GLUCONIC ACID REDUCTASE"/>
    <property type="match status" value="1"/>
</dbReference>
<protein>
    <submittedName>
        <fullName evidence="8">Oxidoreductase, aldo/keto reductase family protein</fullName>
    </submittedName>
</protein>
<evidence type="ECO:0000256" key="6">
    <source>
        <dbReference type="PIRSR" id="PIRSR000097-3"/>
    </source>
</evidence>
<evidence type="ECO:0000256" key="4">
    <source>
        <dbReference type="PIRSR" id="PIRSR000097-1"/>
    </source>
</evidence>
<dbReference type="AlphaFoldDB" id="G5KGW7"/>
<feature type="domain" description="NADP-dependent oxidoreductase" evidence="7">
    <location>
        <begin position="16"/>
        <end position="267"/>
    </location>
</feature>
<feature type="active site" description="Proton donor" evidence="4">
    <location>
        <position position="49"/>
    </location>
</feature>
<dbReference type="PRINTS" id="PR00069">
    <property type="entry name" value="ALDKETRDTASE"/>
</dbReference>
<dbReference type="FunFam" id="3.20.20.100:FF:000002">
    <property type="entry name" value="2,5-diketo-D-gluconic acid reductase A"/>
    <property type="match status" value="1"/>
</dbReference>
<feature type="site" description="Lowers pKa of active site Tyr" evidence="6">
    <location>
        <position position="74"/>
    </location>
</feature>
<feature type="binding site" evidence="5">
    <location>
        <position position="107"/>
    </location>
    <ligand>
        <name>substrate</name>
    </ligand>
</feature>
<dbReference type="InterPro" id="IPR036812">
    <property type="entry name" value="NAD(P)_OxRdtase_dom_sf"/>
</dbReference>
<dbReference type="eggNOG" id="COG0656">
    <property type="taxonomic scope" value="Bacteria"/>
</dbReference>
<dbReference type="InterPro" id="IPR018170">
    <property type="entry name" value="Aldo/ket_reductase_CS"/>
</dbReference>
<dbReference type="EMBL" id="AEUZ02000001">
    <property type="protein sequence ID" value="EHJ56121.1"/>
    <property type="molecule type" value="Genomic_DNA"/>
</dbReference>
<keyword evidence="3" id="KW-0560">Oxidoreductase</keyword>